<sequence>MTVDDQGATPLTDRELDVLADVERGLARTDPPTGTRAAPDRRPGLMALWLGAACTAVTVTALLAGPGAALLVAAAGGAGLVAMMVSFARRDP</sequence>
<keyword evidence="1" id="KW-0812">Transmembrane</keyword>
<feature type="transmembrane region" description="Helical" evidence="1">
    <location>
        <begin position="45"/>
        <end position="64"/>
    </location>
</feature>
<evidence type="ECO:0000256" key="1">
    <source>
        <dbReference type="SAM" id="Phobius"/>
    </source>
</evidence>
<name>A0A4Q7V1N5_PSEST</name>
<organism evidence="2 3">
    <name type="scientific">Pseudonocardia sediminis</name>
    <dbReference type="NCBI Taxonomy" id="1397368"/>
    <lineage>
        <taxon>Bacteria</taxon>
        <taxon>Bacillati</taxon>
        <taxon>Actinomycetota</taxon>
        <taxon>Actinomycetes</taxon>
        <taxon>Pseudonocardiales</taxon>
        <taxon>Pseudonocardiaceae</taxon>
        <taxon>Pseudonocardia</taxon>
    </lineage>
</organism>
<evidence type="ECO:0000313" key="2">
    <source>
        <dbReference type="EMBL" id="RZT86479.1"/>
    </source>
</evidence>
<proteinExistence type="predicted"/>
<comment type="caution">
    <text evidence="2">The sequence shown here is derived from an EMBL/GenBank/DDBJ whole genome shotgun (WGS) entry which is preliminary data.</text>
</comment>
<keyword evidence="1" id="KW-0472">Membrane</keyword>
<feature type="transmembrane region" description="Helical" evidence="1">
    <location>
        <begin position="70"/>
        <end position="88"/>
    </location>
</feature>
<dbReference type="AlphaFoldDB" id="A0A4Q7V1N5"/>
<dbReference type="EMBL" id="SHKL01000001">
    <property type="protein sequence ID" value="RZT86479.1"/>
    <property type="molecule type" value="Genomic_DNA"/>
</dbReference>
<accession>A0A4Q7V1N5</accession>
<keyword evidence="1" id="KW-1133">Transmembrane helix</keyword>
<protein>
    <submittedName>
        <fullName evidence="2">DUF3040 family protein</fullName>
    </submittedName>
</protein>
<keyword evidence="3" id="KW-1185">Reference proteome</keyword>
<evidence type="ECO:0000313" key="3">
    <source>
        <dbReference type="Proteomes" id="UP000291591"/>
    </source>
</evidence>
<dbReference type="Proteomes" id="UP000291591">
    <property type="component" value="Unassembled WGS sequence"/>
</dbReference>
<dbReference type="RefSeq" id="WP_130290773.1">
    <property type="nucleotide sequence ID" value="NZ_SHKL01000001.1"/>
</dbReference>
<gene>
    <name evidence="2" type="ORF">EV383_3374</name>
</gene>
<dbReference type="InterPro" id="IPR021401">
    <property type="entry name" value="DUF3040"/>
</dbReference>
<dbReference type="Pfam" id="PF11239">
    <property type="entry name" value="DUF3040"/>
    <property type="match status" value="1"/>
</dbReference>
<reference evidence="2 3" key="1">
    <citation type="submission" date="2019-02" db="EMBL/GenBank/DDBJ databases">
        <title>Sequencing the genomes of 1000 actinobacteria strains.</title>
        <authorList>
            <person name="Klenk H.-P."/>
        </authorList>
    </citation>
    <scope>NUCLEOTIDE SEQUENCE [LARGE SCALE GENOMIC DNA]</scope>
    <source>
        <strain evidence="2 3">DSM 45779</strain>
    </source>
</reference>